<dbReference type="SMART" id="SM00368">
    <property type="entry name" value="LRR_RI"/>
    <property type="match status" value="1"/>
</dbReference>
<dbReference type="EMBL" id="HACA01031888">
    <property type="protein sequence ID" value="CDW49249.1"/>
    <property type="molecule type" value="Transcribed_RNA"/>
</dbReference>
<dbReference type="OrthoDB" id="8436363at2759"/>
<feature type="region of interest" description="Disordered" evidence="1">
    <location>
        <begin position="79"/>
        <end position="114"/>
    </location>
</feature>
<evidence type="ECO:0000256" key="1">
    <source>
        <dbReference type="SAM" id="MobiDB-lite"/>
    </source>
</evidence>
<dbReference type="InterPro" id="IPR032675">
    <property type="entry name" value="LRR_dom_sf"/>
</dbReference>
<sequence>SSNRLGLECCSSFRDMLKLSSSIKELNLACNSLGNEGGMILLEGVKSSLTINKLDLRLTGVSKEVDLAIQELLKLNKKKSIRMSTSSSSSAATSISSTTTTKKKSPRAIFKASH</sequence>
<dbReference type="AlphaFoldDB" id="A0A0K2VFN1"/>
<organism evidence="2">
    <name type="scientific">Lepeophtheirus salmonis</name>
    <name type="common">Salmon louse</name>
    <name type="synonym">Caligus salmonis</name>
    <dbReference type="NCBI Taxonomy" id="72036"/>
    <lineage>
        <taxon>Eukaryota</taxon>
        <taxon>Metazoa</taxon>
        <taxon>Ecdysozoa</taxon>
        <taxon>Arthropoda</taxon>
        <taxon>Crustacea</taxon>
        <taxon>Multicrustacea</taxon>
        <taxon>Hexanauplia</taxon>
        <taxon>Copepoda</taxon>
        <taxon>Siphonostomatoida</taxon>
        <taxon>Caligidae</taxon>
        <taxon>Lepeophtheirus</taxon>
    </lineage>
</organism>
<dbReference type="SUPFAM" id="SSF52047">
    <property type="entry name" value="RNI-like"/>
    <property type="match status" value="1"/>
</dbReference>
<proteinExistence type="predicted"/>
<accession>A0A0K2VFN1</accession>
<dbReference type="Gene3D" id="3.80.10.10">
    <property type="entry name" value="Ribonuclease Inhibitor"/>
    <property type="match status" value="1"/>
</dbReference>
<feature type="compositionally biased region" description="Low complexity" evidence="1">
    <location>
        <begin position="82"/>
        <end position="100"/>
    </location>
</feature>
<evidence type="ECO:0000313" key="2">
    <source>
        <dbReference type="EMBL" id="CDW49249.1"/>
    </source>
</evidence>
<feature type="non-terminal residue" evidence="2">
    <location>
        <position position="1"/>
    </location>
</feature>
<protein>
    <submittedName>
        <fullName evidence="2">Tcomplexassociated testisexpressed protein 1like [Amphimedon queenslandica]</fullName>
    </submittedName>
</protein>
<reference evidence="2" key="1">
    <citation type="submission" date="2014-05" db="EMBL/GenBank/DDBJ databases">
        <authorList>
            <person name="Chronopoulou M."/>
        </authorList>
    </citation>
    <scope>NUCLEOTIDE SEQUENCE</scope>
    <source>
        <tissue evidence="2">Whole organism</tissue>
    </source>
</reference>
<name>A0A0K2VFN1_LEPSM</name>